<name>A0A0E9SBV4_ANGAN</name>
<accession>A0A0E9SBV4</accession>
<organism evidence="1">
    <name type="scientific">Anguilla anguilla</name>
    <name type="common">European freshwater eel</name>
    <name type="synonym">Muraena anguilla</name>
    <dbReference type="NCBI Taxonomy" id="7936"/>
    <lineage>
        <taxon>Eukaryota</taxon>
        <taxon>Metazoa</taxon>
        <taxon>Chordata</taxon>
        <taxon>Craniata</taxon>
        <taxon>Vertebrata</taxon>
        <taxon>Euteleostomi</taxon>
        <taxon>Actinopterygii</taxon>
        <taxon>Neopterygii</taxon>
        <taxon>Teleostei</taxon>
        <taxon>Anguilliformes</taxon>
        <taxon>Anguillidae</taxon>
        <taxon>Anguilla</taxon>
    </lineage>
</organism>
<protein>
    <submittedName>
        <fullName evidence="1">Uncharacterized protein</fullName>
    </submittedName>
</protein>
<dbReference type="AlphaFoldDB" id="A0A0E9SBV4"/>
<dbReference type="EMBL" id="GBXM01070392">
    <property type="protein sequence ID" value="JAH38185.1"/>
    <property type="molecule type" value="Transcribed_RNA"/>
</dbReference>
<proteinExistence type="predicted"/>
<sequence length="57" mass="6980">MIQIYSIQYWICTKKRLHKFKNIMECKFSNLDIDTVNKTYRNINSTIDRVFTFEKAK</sequence>
<evidence type="ECO:0000313" key="1">
    <source>
        <dbReference type="EMBL" id="JAH38185.1"/>
    </source>
</evidence>
<reference evidence="1" key="2">
    <citation type="journal article" date="2015" name="Fish Shellfish Immunol.">
        <title>Early steps in the European eel (Anguilla anguilla)-Vibrio vulnificus interaction in the gills: Role of the RtxA13 toxin.</title>
        <authorList>
            <person name="Callol A."/>
            <person name="Pajuelo D."/>
            <person name="Ebbesson L."/>
            <person name="Teles M."/>
            <person name="MacKenzie S."/>
            <person name="Amaro C."/>
        </authorList>
    </citation>
    <scope>NUCLEOTIDE SEQUENCE</scope>
</reference>
<reference evidence="1" key="1">
    <citation type="submission" date="2014-11" db="EMBL/GenBank/DDBJ databases">
        <authorList>
            <person name="Amaro Gonzalez C."/>
        </authorList>
    </citation>
    <scope>NUCLEOTIDE SEQUENCE</scope>
</reference>